<keyword evidence="6 11" id="KW-0812">Transmembrane</keyword>
<dbReference type="KEGG" id="dvl:Dvul_2866"/>
<keyword evidence="3 11" id="KW-0813">Transport</keyword>
<keyword evidence="5" id="KW-0997">Cell inner membrane</keyword>
<dbReference type="InterPro" id="IPR035906">
    <property type="entry name" value="MetI-like_sf"/>
</dbReference>
<feature type="transmembrane region" description="Helical" evidence="11">
    <location>
        <begin position="128"/>
        <end position="151"/>
    </location>
</feature>
<feature type="transmembrane region" description="Helical" evidence="11">
    <location>
        <begin position="172"/>
        <end position="191"/>
    </location>
</feature>
<evidence type="ECO:0000256" key="4">
    <source>
        <dbReference type="ARBA" id="ARBA00022475"/>
    </source>
</evidence>
<accession>A0A0H3AB57</accession>
<dbReference type="CDD" id="cd06261">
    <property type="entry name" value="TM_PBP2"/>
    <property type="match status" value="1"/>
</dbReference>
<evidence type="ECO:0000256" key="9">
    <source>
        <dbReference type="ARBA" id="ARBA00037216"/>
    </source>
</evidence>
<feature type="transmembrane region" description="Helical" evidence="11">
    <location>
        <begin position="12"/>
        <end position="30"/>
    </location>
</feature>
<dbReference type="EMBL" id="CP000527">
    <property type="protein sequence ID" value="ABM29877.1"/>
    <property type="molecule type" value="Genomic_DNA"/>
</dbReference>
<dbReference type="AlphaFoldDB" id="A0A0H3AB57"/>
<organism evidence="13 14">
    <name type="scientific">Nitratidesulfovibrio vulgaris (strain DP4)</name>
    <name type="common">Desulfovibrio vulgaris</name>
    <dbReference type="NCBI Taxonomy" id="391774"/>
    <lineage>
        <taxon>Bacteria</taxon>
        <taxon>Pseudomonadati</taxon>
        <taxon>Thermodesulfobacteriota</taxon>
        <taxon>Desulfovibrionia</taxon>
        <taxon>Desulfovibrionales</taxon>
        <taxon>Desulfovibrionaceae</taxon>
        <taxon>Nitratidesulfovibrio</taxon>
    </lineage>
</organism>
<dbReference type="InterPro" id="IPR000515">
    <property type="entry name" value="MetI-like"/>
</dbReference>
<reference evidence="14" key="1">
    <citation type="journal article" date="2009" name="Environ. Microbiol.">
        <title>Contribution of mobile genetic elements to Desulfovibrio vulgaris genome plasticity.</title>
        <authorList>
            <person name="Walker C.B."/>
            <person name="Stolyar S."/>
            <person name="Chivian D."/>
            <person name="Pinel N."/>
            <person name="Gabster J.A."/>
            <person name="Dehal P.S."/>
            <person name="He Z."/>
            <person name="Yang Z.K."/>
            <person name="Yen H.C."/>
            <person name="Zhou J."/>
            <person name="Wall J.D."/>
            <person name="Hazen T.C."/>
            <person name="Arkin A.P."/>
            <person name="Stahl D.A."/>
        </authorList>
    </citation>
    <scope>NUCLEOTIDE SEQUENCE [LARGE SCALE GENOMIC DNA]</scope>
    <source>
        <strain evidence="14">DP4</strain>
    </source>
</reference>
<feature type="domain" description="ABC transmembrane type-1" evidence="12">
    <location>
        <begin position="60"/>
        <end position="248"/>
    </location>
</feature>
<comment type="similarity">
    <text evidence="2">Belongs to the binding-protein-dependent transport system permease family. CysTW subfamily.</text>
</comment>
<keyword evidence="4" id="KW-1003">Cell membrane</keyword>
<evidence type="ECO:0000259" key="12">
    <source>
        <dbReference type="PROSITE" id="PS50928"/>
    </source>
</evidence>
<dbReference type="HOGENOM" id="CLU_016047_3_0_7"/>
<dbReference type="PANTHER" id="PTHR43848:SF5">
    <property type="entry name" value="SPERMIDINE_PUTRESCINE TRANSPORT SYSTEM PERMEASE PROTEIN POTC"/>
    <property type="match status" value="1"/>
</dbReference>
<evidence type="ECO:0000256" key="10">
    <source>
        <dbReference type="ARBA" id="ARBA00039580"/>
    </source>
</evidence>
<dbReference type="GO" id="GO:0005886">
    <property type="term" value="C:plasma membrane"/>
    <property type="evidence" value="ECO:0007669"/>
    <property type="project" value="UniProtKB-SubCell"/>
</dbReference>
<dbReference type="PROSITE" id="PS50928">
    <property type="entry name" value="ABC_TM1"/>
    <property type="match status" value="1"/>
</dbReference>
<keyword evidence="8 11" id="KW-0472">Membrane</keyword>
<dbReference type="SUPFAM" id="SSF161098">
    <property type="entry name" value="MetI-like"/>
    <property type="match status" value="1"/>
</dbReference>
<evidence type="ECO:0000256" key="6">
    <source>
        <dbReference type="ARBA" id="ARBA00022692"/>
    </source>
</evidence>
<comment type="subcellular location">
    <subcellularLocation>
        <location evidence="1">Cell inner membrane</location>
        <topology evidence="1">Multi-pass membrane protein</topology>
    </subcellularLocation>
    <subcellularLocation>
        <location evidence="11">Cell membrane</location>
        <topology evidence="11">Multi-pass membrane protein</topology>
    </subcellularLocation>
</comment>
<dbReference type="InterPro" id="IPR051789">
    <property type="entry name" value="Bact_Polyamine_Transport"/>
</dbReference>
<feature type="transmembrane region" description="Helical" evidence="11">
    <location>
        <begin position="230"/>
        <end position="251"/>
    </location>
</feature>
<name>A0A0H3AB57_NITV4</name>
<proteinExistence type="inferred from homology"/>
<sequence>MFMRRLGMAWVWLVYAFLYLPILVVIVYSFNASKYSTAWSGFTLDWYAKLLANTPLVDAALNSLSVATLSATLATLLGSLAAMCLHRYRFPGRKVLHSSIYVLTVSPDIVMGISLLIFFIALRMELGFVTLLIAHTTLGLPFVTVTVLARLAEFDEHLVEAARDLGASEAAAYRHIILPLTLPAVAAGWLLSFTLSMDDVLISFFVTGPSFEVLPLKIYSMVRLGVKPDINALSAVMFGVTIVLVLLAQALTNMRRK</sequence>
<comment type="function">
    <text evidence="9">Required for the activity of the bacterial periplasmic transport system of putrescine and spermidine.</text>
</comment>
<evidence type="ECO:0000256" key="7">
    <source>
        <dbReference type="ARBA" id="ARBA00022989"/>
    </source>
</evidence>
<dbReference type="Gene3D" id="1.10.3720.10">
    <property type="entry name" value="MetI-like"/>
    <property type="match status" value="1"/>
</dbReference>
<evidence type="ECO:0000256" key="1">
    <source>
        <dbReference type="ARBA" id="ARBA00004429"/>
    </source>
</evidence>
<dbReference type="PANTHER" id="PTHR43848">
    <property type="entry name" value="PUTRESCINE TRANSPORT SYSTEM PERMEASE PROTEIN POTI"/>
    <property type="match status" value="1"/>
</dbReference>
<evidence type="ECO:0000256" key="2">
    <source>
        <dbReference type="ARBA" id="ARBA00007069"/>
    </source>
</evidence>
<dbReference type="SMR" id="A0A0H3AB57"/>
<dbReference type="RefSeq" id="WP_010937407.1">
    <property type="nucleotide sequence ID" value="NC_008751.1"/>
</dbReference>
<evidence type="ECO:0000313" key="14">
    <source>
        <dbReference type="Proteomes" id="UP000009173"/>
    </source>
</evidence>
<keyword evidence="7 11" id="KW-1133">Transmembrane helix</keyword>
<feature type="transmembrane region" description="Helical" evidence="11">
    <location>
        <begin position="64"/>
        <end position="88"/>
    </location>
</feature>
<gene>
    <name evidence="13" type="ordered locus">Dvul_2866</name>
</gene>
<evidence type="ECO:0000256" key="5">
    <source>
        <dbReference type="ARBA" id="ARBA00022519"/>
    </source>
</evidence>
<dbReference type="Pfam" id="PF00528">
    <property type="entry name" value="BPD_transp_1"/>
    <property type="match status" value="1"/>
</dbReference>
<dbReference type="GO" id="GO:0055085">
    <property type="term" value="P:transmembrane transport"/>
    <property type="evidence" value="ECO:0007669"/>
    <property type="project" value="InterPro"/>
</dbReference>
<evidence type="ECO:0000256" key="3">
    <source>
        <dbReference type="ARBA" id="ARBA00022448"/>
    </source>
</evidence>
<evidence type="ECO:0000256" key="11">
    <source>
        <dbReference type="RuleBase" id="RU363032"/>
    </source>
</evidence>
<evidence type="ECO:0000313" key="13">
    <source>
        <dbReference type="EMBL" id="ABM29877.1"/>
    </source>
</evidence>
<feature type="transmembrane region" description="Helical" evidence="11">
    <location>
        <begin position="100"/>
        <end position="122"/>
    </location>
</feature>
<dbReference type="NCBIfam" id="NF007047">
    <property type="entry name" value="PRK09500.1"/>
    <property type="match status" value="1"/>
</dbReference>
<dbReference type="Proteomes" id="UP000009173">
    <property type="component" value="Chromosome"/>
</dbReference>
<evidence type="ECO:0000256" key="8">
    <source>
        <dbReference type="ARBA" id="ARBA00023136"/>
    </source>
</evidence>
<protein>
    <recommendedName>
        <fullName evidence="10">Spermidine/putrescine transport system permease protein PotC</fullName>
    </recommendedName>
</protein>